<name>A0AAN7V283_9PEZI</name>
<proteinExistence type="predicted"/>
<dbReference type="AntiFam" id="ANF00180">
    <property type="entry name" value="Shadow ORF (opposite PGK1)"/>
</dbReference>
<keyword evidence="3" id="KW-1185">Reference proteome</keyword>
<protein>
    <submittedName>
        <fullName evidence="2">Uncharacterized protein</fullName>
    </submittedName>
</protein>
<organism evidence="2 3">
    <name type="scientific">Xylaria bambusicola</name>
    <dbReference type="NCBI Taxonomy" id="326684"/>
    <lineage>
        <taxon>Eukaryota</taxon>
        <taxon>Fungi</taxon>
        <taxon>Dikarya</taxon>
        <taxon>Ascomycota</taxon>
        <taxon>Pezizomycotina</taxon>
        <taxon>Sordariomycetes</taxon>
        <taxon>Xylariomycetidae</taxon>
        <taxon>Xylariales</taxon>
        <taxon>Xylariaceae</taxon>
        <taxon>Xylaria</taxon>
    </lineage>
</organism>
<dbReference type="EMBL" id="JAWHQM010000051">
    <property type="protein sequence ID" value="KAK5635324.1"/>
    <property type="molecule type" value="Genomic_DNA"/>
</dbReference>
<evidence type="ECO:0000313" key="2">
    <source>
        <dbReference type="EMBL" id="KAK5635324.1"/>
    </source>
</evidence>
<reference evidence="2 3" key="1">
    <citation type="submission" date="2023-10" db="EMBL/GenBank/DDBJ databases">
        <title>Draft genome sequence of Xylaria bambusicola isolate GMP-LS, the root and basal stem rot pathogen of sugarcane in Indonesia.</title>
        <authorList>
            <person name="Selvaraj P."/>
            <person name="Muralishankar V."/>
            <person name="Muruganantham S."/>
            <person name="Sp S."/>
            <person name="Haryani S."/>
            <person name="Lau K.J.X."/>
            <person name="Naqvi N.I."/>
        </authorList>
    </citation>
    <scope>NUCLEOTIDE SEQUENCE [LARGE SCALE GENOMIC DNA]</scope>
    <source>
        <strain evidence="2">GMP-LS</strain>
    </source>
</reference>
<accession>A0AAN7V283</accession>
<keyword evidence="1" id="KW-0812">Transmembrane</keyword>
<evidence type="ECO:0000313" key="3">
    <source>
        <dbReference type="Proteomes" id="UP001305414"/>
    </source>
</evidence>
<gene>
    <name evidence="2" type="ORF">RRF57_011036</name>
</gene>
<feature type="transmembrane region" description="Helical" evidence="1">
    <location>
        <begin position="14"/>
        <end position="35"/>
    </location>
</feature>
<dbReference type="AlphaFoldDB" id="A0AAN7V283"/>
<keyword evidence="1" id="KW-0472">Membrane</keyword>
<keyword evidence="1" id="KW-1133">Transmembrane helix</keyword>
<dbReference type="Proteomes" id="UP001305414">
    <property type="component" value="Unassembled WGS sequence"/>
</dbReference>
<evidence type="ECO:0000256" key="1">
    <source>
        <dbReference type="SAM" id="Phobius"/>
    </source>
</evidence>
<sequence>MHHVTKGSQAFAELVNLGLVGLDLLALAVLGRAFFLGVETQVLKENDLAVVGLVYDSLDLRTDAVGGELDALAKELLQFW</sequence>
<comment type="caution">
    <text evidence="2">The sequence shown here is derived from an EMBL/GenBank/DDBJ whole genome shotgun (WGS) entry which is preliminary data.</text>
</comment>